<dbReference type="GO" id="GO:0005737">
    <property type="term" value="C:cytoplasm"/>
    <property type="evidence" value="ECO:0007669"/>
    <property type="project" value="UniProtKB-SubCell"/>
</dbReference>
<evidence type="ECO:0000313" key="6">
    <source>
        <dbReference type="EMBL" id="KAK5908524.1"/>
    </source>
</evidence>
<evidence type="ECO:0000259" key="5">
    <source>
        <dbReference type="Pfam" id="PF12180"/>
    </source>
</evidence>
<comment type="caution">
    <text evidence="6">The sequence shown here is derived from an EMBL/GenBank/DDBJ whole genome shotgun (WGS) entry which is preliminary data.</text>
</comment>
<dbReference type="GO" id="GO:0051896">
    <property type="term" value="P:regulation of phosphatidylinositol 3-kinase/protein kinase B signal transduction"/>
    <property type="evidence" value="ECO:0007669"/>
    <property type="project" value="InterPro"/>
</dbReference>
<gene>
    <name evidence="6" type="ORF">CgunFtcFv8_016573</name>
</gene>
<evidence type="ECO:0000313" key="7">
    <source>
        <dbReference type="Proteomes" id="UP001331515"/>
    </source>
</evidence>
<dbReference type="PANTHER" id="PTHR31838:SF1">
    <property type="entry name" value="CENTROSOMAL PROTEIN OF 55 KDA"/>
    <property type="match status" value="1"/>
</dbReference>
<feature type="domain" description="TSG101 and ALIX binding" evidence="5">
    <location>
        <begin position="150"/>
        <end position="182"/>
    </location>
</feature>
<dbReference type="InterPro" id="IPR038926">
    <property type="entry name" value="CEP55"/>
</dbReference>
<dbReference type="Gene3D" id="1.20.5.1180">
    <property type="entry name" value="Geminin coiled-coil domain"/>
    <property type="match status" value="1"/>
</dbReference>
<dbReference type="GO" id="GO:0045184">
    <property type="term" value="P:establishment of protein localization"/>
    <property type="evidence" value="ECO:0007669"/>
    <property type="project" value="TreeGrafter"/>
</dbReference>
<dbReference type="Proteomes" id="UP001331515">
    <property type="component" value="Unassembled WGS sequence"/>
</dbReference>
<keyword evidence="3 4" id="KW-0175">Coiled coil</keyword>
<dbReference type="InterPro" id="IPR022008">
    <property type="entry name" value="EABR"/>
</dbReference>
<dbReference type="PANTHER" id="PTHR31838">
    <property type="entry name" value="CENTROSOMAL PROTEIN OF 55 KDA"/>
    <property type="match status" value="1"/>
</dbReference>
<protein>
    <recommendedName>
        <fullName evidence="5">TSG101 and ALIX binding domain-containing protein</fullName>
    </recommendedName>
</protein>
<reference evidence="6 7" key="1">
    <citation type="journal article" date="2023" name="Mol. Biol. Evol.">
        <title>Genomics of Secondarily Temperate Adaptation in the Only Non-Antarctic Icefish.</title>
        <authorList>
            <person name="Rivera-Colon A.G."/>
            <person name="Rayamajhi N."/>
            <person name="Minhas B.F."/>
            <person name="Madrigal G."/>
            <person name="Bilyk K.T."/>
            <person name="Yoon V."/>
            <person name="Hune M."/>
            <person name="Gregory S."/>
            <person name="Cheng C.H.C."/>
            <person name="Catchen J.M."/>
        </authorList>
    </citation>
    <scope>NUCLEOTIDE SEQUENCE [LARGE SCALE GENOMIC DNA]</scope>
    <source>
        <tissue evidence="6">White muscle</tissue>
    </source>
</reference>
<comment type="subcellular location">
    <subcellularLocation>
        <location evidence="1">Cytoplasm</location>
    </subcellularLocation>
</comment>
<evidence type="ECO:0000256" key="2">
    <source>
        <dbReference type="ARBA" id="ARBA00022490"/>
    </source>
</evidence>
<dbReference type="Pfam" id="PF12180">
    <property type="entry name" value="EABR"/>
    <property type="match status" value="1"/>
</dbReference>
<evidence type="ECO:0000256" key="4">
    <source>
        <dbReference type="SAM" id="Coils"/>
    </source>
</evidence>
<dbReference type="GO" id="GO:0000281">
    <property type="term" value="P:mitotic cytokinesis"/>
    <property type="evidence" value="ECO:0007669"/>
    <property type="project" value="InterPro"/>
</dbReference>
<dbReference type="EMBL" id="JAURVH010001529">
    <property type="protein sequence ID" value="KAK5908524.1"/>
    <property type="molecule type" value="Genomic_DNA"/>
</dbReference>
<evidence type="ECO:0000256" key="3">
    <source>
        <dbReference type="ARBA" id="ARBA00023054"/>
    </source>
</evidence>
<accession>A0AAN8HA86</accession>
<proteinExistence type="predicted"/>
<organism evidence="6 7">
    <name type="scientific">Champsocephalus gunnari</name>
    <name type="common">Mackerel icefish</name>
    <dbReference type="NCBI Taxonomy" id="52237"/>
    <lineage>
        <taxon>Eukaryota</taxon>
        <taxon>Metazoa</taxon>
        <taxon>Chordata</taxon>
        <taxon>Craniata</taxon>
        <taxon>Vertebrata</taxon>
        <taxon>Euteleostomi</taxon>
        <taxon>Actinopterygii</taxon>
        <taxon>Neopterygii</taxon>
        <taxon>Teleostei</taxon>
        <taxon>Neoteleostei</taxon>
        <taxon>Acanthomorphata</taxon>
        <taxon>Eupercaria</taxon>
        <taxon>Perciformes</taxon>
        <taxon>Notothenioidei</taxon>
        <taxon>Channichthyidae</taxon>
        <taxon>Champsocephalus</taxon>
    </lineage>
</organism>
<dbReference type="AlphaFoldDB" id="A0AAN8HA86"/>
<dbReference type="GO" id="GO:0030496">
    <property type="term" value="C:midbody"/>
    <property type="evidence" value="ECO:0007669"/>
    <property type="project" value="TreeGrafter"/>
</dbReference>
<feature type="coiled-coil region" evidence="4">
    <location>
        <begin position="214"/>
        <end position="269"/>
    </location>
</feature>
<evidence type="ECO:0000256" key="1">
    <source>
        <dbReference type="ARBA" id="ARBA00004496"/>
    </source>
</evidence>
<sequence length="427" mass="49626">MASPKQKGSPRRKPIPELDVVVSSLRKENSYLKMTLAELSRQHSEHNKLLERFLSLETFRLESSHQLTDKQENIALPSKQLRQKEGNLMDVVSMRRTRSLSSYCGVTDEIKNKLVSVSTRCQHLENKVAGKKDSASSEWDSTITTAELSKQLSDALEKNKQWLAYDQQREAYVREIMARMLWLEKQLNEANQSRSQWHNEEHSEENGQILTQMQQHYERLLQKATEELDVLREQINMIHQTLIITRNQCQEREHEVEELKQQLQNEITSIKSPQEPLQCSEDEDQWITAETQDLQCRLNEEKRKSARIVLQSTVMQKAFLNSHHADQETIEDLERQIKISSQDLDDEKQNCAYLKKQTGGVLKRLQKNKEQRDQPDQTSCEAVHPPSTCSSYGSLLNESFLACPGCRAEYPSSRYRDLMVHLESCLD</sequence>
<keyword evidence="2" id="KW-0963">Cytoplasm</keyword>
<keyword evidence="7" id="KW-1185">Reference proteome</keyword>
<name>A0AAN8HA86_CHAGU</name>